<gene>
    <name evidence="10" type="ORF">BLITH_0224</name>
</gene>
<comment type="similarity">
    <text evidence="2">Belongs to the peptidase A24 family.</text>
</comment>
<dbReference type="InterPro" id="IPR000045">
    <property type="entry name" value="Prepilin_IV_endopep_pep"/>
</dbReference>
<evidence type="ECO:0000313" key="11">
    <source>
        <dbReference type="Proteomes" id="UP000244016"/>
    </source>
</evidence>
<dbReference type="GO" id="GO:0005886">
    <property type="term" value="C:plasma membrane"/>
    <property type="evidence" value="ECO:0007669"/>
    <property type="project" value="UniProtKB-SubCell"/>
</dbReference>
<reference evidence="10 11" key="1">
    <citation type="submission" date="2017-08" db="EMBL/GenBank/DDBJ databases">
        <title>Burning lignite coal seam in the remote Altai Mountains harbors a hydrogen-driven thermophilic microbial community.</title>
        <authorList>
            <person name="Kadnikov V.V."/>
            <person name="Mardanov A.V."/>
            <person name="Ivasenko D."/>
            <person name="Beletsky A.V."/>
            <person name="Karnachuk O.V."/>
            <person name="Ravin N.V."/>
        </authorList>
    </citation>
    <scope>NUCLEOTIDE SEQUENCE [LARGE SCALE GENOMIC DNA]</scope>
    <source>
        <strain evidence="10">AL31</strain>
    </source>
</reference>
<proteinExistence type="inferred from homology"/>
<comment type="caution">
    <text evidence="10">The sequence shown here is derived from an EMBL/GenBank/DDBJ whole genome shotgun (WGS) entry which is preliminary data.</text>
</comment>
<evidence type="ECO:0000256" key="3">
    <source>
        <dbReference type="ARBA" id="ARBA00022475"/>
    </source>
</evidence>
<keyword evidence="6 7" id="KW-0472">Membrane</keyword>
<feature type="transmembrane region" description="Helical" evidence="7">
    <location>
        <begin position="78"/>
        <end position="96"/>
    </location>
</feature>
<evidence type="ECO:0000256" key="4">
    <source>
        <dbReference type="ARBA" id="ARBA00022692"/>
    </source>
</evidence>
<feature type="transmembrane region" description="Helical" evidence="7">
    <location>
        <begin position="6"/>
        <end position="26"/>
    </location>
</feature>
<protein>
    <submittedName>
        <fullName evidence="10">Leader peptidase (Prepilin peptidase)</fullName>
    </submittedName>
</protein>
<dbReference type="Pfam" id="PF01478">
    <property type="entry name" value="Peptidase_A24"/>
    <property type="match status" value="1"/>
</dbReference>
<feature type="transmembrane region" description="Helical" evidence="7">
    <location>
        <begin position="180"/>
        <end position="200"/>
    </location>
</feature>
<feature type="transmembrane region" description="Helical" evidence="7">
    <location>
        <begin position="129"/>
        <end position="149"/>
    </location>
</feature>
<sequence>MVVASWGVVFLFLVGLGLALGSFFTASARRILEGTSLLSSRSRCPVCGHPLSARDLVPLASYVLQGGRCRYCGVRISPLYPFGESLTLLLILWLAWHELARVADAHGVTPVAYLAKFSPEDFLRLWPSWWAEALGGILLAGVVTAVTLTDIWEMRIPFRLSGYALLATYAYRAAADPSSFPAALLGSLAFSLAFFLVYLVSRGGLGFGDVVFAAVLGGFFGPGGILPVILLASLMGLLYALPLLAMGKRTRKDPIPFGPFLAAAAWVWFLYGGALGEWYGRLFVGR</sequence>
<feature type="domain" description="Prepilin peptidase A24 N-terminal" evidence="9">
    <location>
        <begin position="16"/>
        <end position="97"/>
    </location>
</feature>
<dbReference type="EMBL" id="PEBW01000001">
    <property type="protein sequence ID" value="PTQ53144.1"/>
    <property type="molecule type" value="Genomic_DNA"/>
</dbReference>
<keyword evidence="3" id="KW-1003">Cell membrane</keyword>
<dbReference type="Gene3D" id="1.20.120.1220">
    <property type="match status" value="1"/>
</dbReference>
<feature type="transmembrane region" description="Helical" evidence="7">
    <location>
        <begin position="212"/>
        <end position="240"/>
    </location>
</feature>
<comment type="subcellular location">
    <subcellularLocation>
        <location evidence="1">Cell membrane</location>
        <topology evidence="1">Multi-pass membrane protein</topology>
    </subcellularLocation>
</comment>
<evidence type="ECO:0000259" key="8">
    <source>
        <dbReference type="Pfam" id="PF01478"/>
    </source>
</evidence>
<evidence type="ECO:0000256" key="2">
    <source>
        <dbReference type="ARBA" id="ARBA00005801"/>
    </source>
</evidence>
<evidence type="ECO:0000256" key="5">
    <source>
        <dbReference type="ARBA" id="ARBA00022989"/>
    </source>
</evidence>
<dbReference type="PANTHER" id="PTHR30487:SF0">
    <property type="entry name" value="PREPILIN LEADER PEPTIDASE_N-METHYLTRANSFERASE-RELATED"/>
    <property type="match status" value="1"/>
</dbReference>
<feature type="domain" description="Prepilin type IV endopeptidase peptidase" evidence="8">
    <location>
        <begin position="137"/>
        <end position="241"/>
    </location>
</feature>
<dbReference type="Pfam" id="PF06750">
    <property type="entry name" value="A24_N_bact"/>
    <property type="match status" value="1"/>
</dbReference>
<keyword evidence="4 7" id="KW-0812">Transmembrane</keyword>
<accession>A0A2T5GAD4</accession>
<evidence type="ECO:0000259" key="9">
    <source>
        <dbReference type="Pfam" id="PF06750"/>
    </source>
</evidence>
<name>A0A2T5GAD4_9BACL</name>
<dbReference type="InterPro" id="IPR050882">
    <property type="entry name" value="Prepilin_peptidase/N-MTase"/>
</dbReference>
<organism evidence="10 11">
    <name type="scientific">Brockia lithotrophica</name>
    <dbReference type="NCBI Taxonomy" id="933949"/>
    <lineage>
        <taxon>Bacteria</taxon>
        <taxon>Bacillati</taxon>
        <taxon>Bacillota</taxon>
        <taxon>Bacilli</taxon>
        <taxon>Bacillales</taxon>
        <taxon>Bacillales Family X. Incertae Sedis</taxon>
        <taxon>Brockia</taxon>
    </lineage>
</organism>
<dbReference type="PANTHER" id="PTHR30487">
    <property type="entry name" value="TYPE 4 PREPILIN-LIKE PROTEINS LEADER PEPTIDE-PROCESSING ENZYME"/>
    <property type="match status" value="1"/>
</dbReference>
<dbReference type="AlphaFoldDB" id="A0A2T5GAD4"/>
<feature type="transmembrane region" description="Helical" evidence="7">
    <location>
        <begin position="260"/>
        <end position="280"/>
    </location>
</feature>
<evidence type="ECO:0000256" key="6">
    <source>
        <dbReference type="ARBA" id="ARBA00023136"/>
    </source>
</evidence>
<keyword evidence="5 7" id="KW-1133">Transmembrane helix</keyword>
<evidence type="ECO:0000256" key="7">
    <source>
        <dbReference type="SAM" id="Phobius"/>
    </source>
</evidence>
<evidence type="ECO:0000313" key="10">
    <source>
        <dbReference type="EMBL" id="PTQ53144.1"/>
    </source>
</evidence>
<dbReference type="GO" id="GO:0006465">
    <property type="term" value="P:signal peptide processing"/>
    <property type="evidence" value="ECO:0007669"/>
    <property type="project" value="TreeGrafter"/>
</dbReference>
<dbReference type="Proteomes" id="UP000244016">
    <property type="component" value="Unassembled WGS sequence"/>
</dbReference>
<evidence type="ECO:0000256" key="1">
    <source>
        <dbReference type="ARBA" id="ARBA00004651"/>
    </source>
</evidence>
<dbReference type="InterPro" id="IPR010627">
    <property type="entry name" value="Prepilin_pept_A24_N"/>
</dbReference>
<dbReference type="GO" id="GO:0004190">
    <property type="term" value="F:aspartic-type endopeptidase activity"/>
    <property type="evidence" value="ECO:0007669"/>
    <property type="project" value="InterPro"/>
</dbReference>